<name>A0A8S1UX65_9CILI</name>
<dbReference type="EMBL" id="CAJJDO010000050">
    <property type="protein sequence ID" value="CAD8169245.1"/>
    <property type="molecule type" value="Genomic_DNA"/>
</dbReference>
<reference evidence="2" key="1">
    <citation type="submission" date="2021-01" db="EMBL/GenBank/DDBJ databases">
        <authorList>
            <consortium name="Genoscope - CEA"/>
            <person name="William W."/>
        </authorList>
    </citation>
    <scope>NUCLEOTIDE SEQUENCE</scope>
</reference>
<evidence type="ECO:0008006" key="4">
    <source>
        <dbReference type="Google" id="ProtNLM"/>
    </source>
</evidence>
<feature type="transmembrane region" description="Helical" evidence="1">
    <location>
        <begin position="80"/>
        <end position="96"/>
    </location>
</feature>
<evidence type="ECO:0000313" key="2">
    <source>
        <dbReference type="EMBL" id="CAD8169245.1"/>
    </source>
</evidence>
<dbReference type="AlphaFoldDB" id="A0A8S1UX65"/>
<evidence type="ECO:0000256" key="1">
    <source>
        <dbReference type="SAM" id="Phobius"/>
    </source>
</evidence>
<organism evidence="2 3">
    <name type="scientific">Paramecium pentaurelia</name>
    <dbReference type="NCBI Taxonomy" id="43138"/>
    <lineage>
        <taxon>Eukaryota</taxon>
        <taxon>Sar</taxon>
        <taxon>Alveolata</taxon>
        <taxon>Ciliophora</taxon>
        <taxon>Intramacronucleata</taxon>
        <taxon>Oligohymenophorea</taxon>
        <taxon>Peniculida</taxon>
        <taxon>Parameciidae</taxon>
        <taxon>Paramecium</taxon>
    </lineage>
</organism>
<protein>
    <recommendedName>
        <fullName evidence="4">Transmembrane protein</fullName>
    </recommendedName>
</protein>
<sequence length="97" mass="11615">MKNKFYKTTLIAYNDFIRQIQDDGLKVQQMVIELQNQKKRIACFSIIYQYSKKKMSLLSKKLQVKLHICSGNQKKKKRQILKFQKLMIIFIFIILLG</sequence>
<evidence type="ECO:0000313" key="3">
    <source>
        <dbReference type="Proteomes" id="UP000689195"/>
    </source>
</evidence>
<keyword evidence="1" id="KW-1133">Transmembrane helix</keyword>
<dbReference type="Proteomes" id="UP000689195">
    <property type="component" value="Unassembled WGS sequence"/>
</dbReference>
<accession>A0A8S1UX65</accession>
<comment type="caution">
    <text evidence="2">The sequence shown here is derived from an EMBL/GenBank/DDBJ whole genome shotgun (WGS) entry which is preliminary data.</text>
</comment>
<proteinExistence type="predicted"/>
<keyword evidence="1" id="KW-0812">Transmembrane</keyword>
<gene>
    <name evidence="2" type="ORF">PPENT_87.1.T0500235</name>
</gene>
<keyword evidence="1" id="KW-0472">Membrane</keyword>
<keyword evidence="3" id="KW-1185">Reference proteome</keyword>